<dbReference type="InterPro" id="IPR030391">
    <property type="entry name" value="MeTrfase_TrmA_CS"/>
</dbReference>
<dbReference type="EMBL" id="JACXYY010000001">
    <property type="protein sequence ID" value="MBD3913054.1"/>
    <property type="molecule type" value="Genomic_DNA"/>
</dbReference>
<dbReference type="PROSITE" id="PS01231">
    <property type="entry name" value="TRMA_2"/>
    <property type="match status" value="1"/>
</dbReference>
<feature type="binding site" evidence="4">
    <location>
        <position position="275"/>
    </location>
    <ligand>
        <name>S-adenosyl-L-methionine</name>
        <dbReference type="ChEBI" id="CHEBI:59789"/>
    </ligand>
</feature>
<feature type="binding site" evidence="4">
    <location>
        <position position="319"/>
    </location>
    <ligand>
        <name>S-adenosyl-L-methionine</name>
        <dbReference type="ChEBI" id="CHEBI:59789"/>
    </ligand>
</feature>
<evidence type="ECO:0000259" key="6">
    <source>
        <dbReference type="Pfam" id="PF05175"/>
    </source>
</evidence>
<evidence type="ECO:0000256" key="5">
    <source>
        <dbReference type="PROSITE-ProRule" id="PRU10015"/>
    </source>
</evidence>
<feature type="active site" evidence="5">
    <location>
        <position position="346"/>
    </location>
</feature>
<keyword evidence="8" id="KW-1185">Reference proteome</keyword>
<dbReference type="Proteomes" id="UP000649289">
    <property type="component" value="Unassembled WGS sequence"/>
</dbReference>
<name>A0ABR8MG05_9ACTN</name>
<dbReference type="Pfam" id="PF05175">
    <property type="entry name" value="MTS"/>
    <property type="match status" value="1"/>
</dbReference>
<comment type="caution">
    <text evidence="7">The sequence shown here is derived from an EMBL/GenBank/DDBJ whole genome shotgun (WGS) entry which is preliminary data.</text>
</comment>
<dbReference type="PANTHER" id="PTHR11061:SF30">
    <property type="entry name" value="TRNA (URACIL(54)-C(5))-METHYLTRANSFERASE"/>
    <property type="match status" value="1"/>
</dbReference>
<dbReference type="GO" id="GO:0032259">
    <property type="term" value="P:methylation"/>
    <property type="evidence" value="ECO:0007669"/>
    <property type="project" value="UniProtKB-KW"/>
</dbReference>
<dbReference type="Gene3D" id="2.40.50.1070">
    <property type="match status" value="1"/>
</dbReference>
<sequence length="386" mass="41218">MRGAPATSLDATDGHLRCHHYDAFRCRSCTLLEVPRPRQLSDKEAHARSLVDAPVWLPTVAGPGAAFRNKAKMVVGGGAEAPTLGILDRDLAGIDLRDCGLHSPGLRSALEHVAAWISHAGLTPYDVAARAGELKHVLLTESPDAELMLRLVVRSTALEARIRSRLPALLDAVAGLRVVTMNIQPEHKAVLEGDREIVLTEAAALPMRLATGVTLRLGPRSFFQTNTFVAEALYTQARTWVDELPDVGSVWDLYCGVGGFALHLARPGRDVLGIEVSADAVDAATVTAADLGVAARFVAADATAYALAARTAPDLVVVNPPRRGIGADLAGWLEDSGVDHVVYSSCNAESLARDLGLMPSLRPVRARVLDMFPHTSHYEVVALLAR</sequence>
<feature type="active site" description="Nucleophile" evidence="4">
    <location>
        <position position="346"/>
    </location>
</feature>
<gene>
    <name evidence="7" type="ORF">IEZ25_00375</name>
</gene>
<keyword evidence="3 4" id="KW-0949">S-adenosyl-L-methionine</keyword>
<reference evidence="7 8" key="1">
    <citation type="submission" date="2020-09" db="EMBL/GenBank/DDBJ databases">
        <title>novel species in genus Nocardioides.</title>
        <authorList>
            <person name="Zhang G."/>
        </authorList>
    </citation>
    <scope>NUCLEOTIDE SEQUENCE [LARGE SCALE GENOMIC DNA]</scope>
    <source>
        <strain evidence="7 8">19197</strain>
    </source>
</reference>
<feature type="binding site" evidence="4">
    <location>
        <position position="224"/>
    </location>
    <ligand>
        <name>S-adenosyl-L-methionine</name>
        <dbReference type="ChEBI" id="CHEBI:59789"/>
    </ligand>
</feature>
<evidence type="ECO:0000256" key="2">
    <source>
        <dbReference type="ARBA" id="ARBA00022679"/>
    </source>
</evidence>
<comment type="similarity">
    <text evidence="4">Belongs to the class I-like SAM-binding methyltransferase superfamily. RNA M5U methyltransferase family.</text>
</comment>
<dbReference type="InterPro" id="IPR029063">
    <property type="entry name" value="SAM-dependent_MTases_sf"/>
</dbReference>
<feature type="binding site" evidence="4">
    <location>
        <position position="254"/>
    </location>
    <ligand>
        <name>S-adenosyl-L-methionine</name>
        <dbReference type="ChEBI" id="CHEBI:59789"/>
    </ligand>
</feature>
<dbReference type="InterPro" id="IPR010280">
    <property type="entry name" value="U5_MeTrfase_fam"/>
</dbReference>
<dbReference type="PANTHER" id="PTHR11061">
    <property type="entry name" value="RNA M5U METHYLTRANSFERASE"/>
    <property type="match status" value="1"/>
</dbReference>
<dbReference type="Gene3D" id="3.40.50.150">
    <property type="entry name" value="Vaccinia Virus protein VP39"/>
    <property type="match status" value="1"/>
</dbReference>
<organism evidence="7 8">
    <name type="scientific">Nocardioides hwasunensis</name>
    <dbReference type="NCBI Taxonomy" id="397258"/>
    <lineage>
        <taxon>Bacteria</taxon>
        <taxon>Bacillati</taxon>
        <taxon>Actinomycetota</taxon>
        <taxon>Actinomycetes</taxon>
        <taxon>Propionibacteriales</taxon>
        <taxon>Nocardioidaceae</taxon>
        <taxon>Nocardioides</taxon>
    </lineage>
</organism>
<evidence type="ECO:0000313" key="8">
    <source>
        <dbReference type="Proteomes" id="UP000649289"/>
    </source>
</evidence>
<evidence type="ECO:0000256" key="3">
    <source>
        <dbReference type="ARBA" id="ARBA00022691"/>
    </source>
</evidence>
<proteinExistence type="inferred from homology"/>
<dbReference type="CDD" id="cd02440">
    <property type="entry name" value="AdoMet_MTases"/>
    <property type="match status" value="1"/>
</dbReference>
<dbReference type="InterPro" id="IPR030390">
    <property type="entry name" value="MeTrfase_TrmA_AS"/>
</dbReference>
<dbReference type="InterPro" id="IPR007848">
    <property type="entry name" value="Small_mtfrase_dom"/>
</dbReference>
<evidence type="ECO:0000313" key="7">
    <source>
        <dbReference type="EMBL" id="MBD3913054.1"/>
    </source>
</evidence>
<dbReference type="PROSITE" id="PS51687">
    <property type="entry name" value="SAM_MT_RNA_M5U"/>
    <property type="match status" value="1"/>
</dbReference>
<dbReference type="GO" id="GO:0008168">
    <property type="term" value="F:methyltransferase activity"/>
    <property type="evidence" value="ECO:0007669"/>
    <property type="project" value="UniProtKB-KW"/>
</dbReference>
<dbReference type="SUPFAM" id="SSF53335">
    <property type="entry name" value="S-adenosyl-L-methionine-dependent methyltransferases"/>
    <property type="match status" value="1"/>
</dbReference>
<dbReference type="PROSITE" id="PS01230">
    <property type="entry name" value="TRMA_1"/>
    <property type="match status" value="1"/>
</dbReference>
<keyword evidence="1 4" id="KW-0489">Methyltransferase</keyword>
<evidence type="ECO:0000256" key="1">
    <source>
        <dbReference type="ARBA" id="ARBA00022603"/>
    </source>
</evidence>
<evidence type="ECO:0000256" key="4">
    <source>
        <dbReference type="PROSITE-ProRule" id="PRU01024"/>
    </source>
</evidence>
<keyword evidence="2 4" id="KW-0808">Transferase</keyword>
<feature type="domain" description="Methyltransferase small" evidence="6">
    <location>
        <begin position="238"/>
        <end position="322"/>
    </location>
</feature>
<accession>A0ABR8MG05</accession>
<protein>
    <submittedName>
        <fullName evidence="7">Methyltransferase domain-containing protein</fullName>
    </submittedName>
</protein>